<evidence type="ECO:0000256" key="1">
    <source>
        <dbReference type="SAM" id="MobiDB-lite"/>
    </source>
</evidence>
<feature type="compositionally biased region" description="Basic and acidic residues" evidence="1">
    <location>
        <begin position="569"/>
        <end position="585"/>
    </location>
</feature>
<feature type="region of interest" description="Disordered" evidence="1">
    <location>
        <begin position="729"/>
        <end position="758"/>
    </location>
</feature>
<accession>M5FZJ1</accession>
<dbReference type="Proteomes" id="UP000030653">
    <property type="component" value="Unassembled WGS sequence"/>
</dbReference>
<protein>
    <recommendedName>
        <fullName evidence="4">SAP domain-containing protein</fullName>
    </recommendedName>
</protein>
<feature type="region of interest" description="Disordered" evidence="1">
    <location>
        <begin position="611"/>
        <end position="669"/>
    </location>
</feature>
<dbReference type="OrthoDB" id="5964929at2759"/>
<dbReference type="GeneID" id="63683179"/>
<proteinExistence type="predicted"/>
<feature type="region of interest" description="Disordered" evidence="1">
    <location>
        <begin position="820"/>
        <end position="843"/>
    </location>
</feature>
<feature type="compositionally biased region" description="Low complexity" evidence="1">
    <location>
        <begin position="621"/>
        <end position="645"/>
    </location>
</feature>
<evidence type="ECO:0000313" key="2">
    <source>
        <dbReference type="EMBL" id="EJU03451.1"/>
    </source>
</evidence>
<dbReference type="STRING" id="1858805.M5FZJ1"/>
<organism evidence="2 3">
    <name type="scientific">Dacryopinax primogenitus (strain DJM 731)</name>
    <name type="common">Brown rot fungus</name>
    <dbReference type="NCBI Taxonomy" id="1858805"/>
    <lineage>
        <taxon>Eukaryota</taxon>
        <taxon>Fungi</taxon>
        <taxon>Dikarya</taxon>
        <taxon>Basidiomycota</taxon>
        <taxon>Agaricomycotina</taxon>
        <taxon>Dacrymycetes</taxon>
        <taxon>Dacrymycetales</taxon>
        <taxon>Dacrymycetaceae</taxon>
        <taxon>Dacryopinax</taxon>
    </lineage>
</organism>
<feature type="region of interest" description="Disordered" evidence="1">
    <location>
        <begin position="332"/>
        <end position="504"/>
    </location>
</feature>
<keyword evidence="3" id="KW-1185">Reference proteome</keyword>
<feature type="region of interest" description="Disordered" evidence="1">
    <location>
        <begin position="229"/>
        <end position="271"/>
    </location>
</feature>
<dbReference type="HOGENOM" id="CLU_012740_0_0_1"/>
<dbReference type="RefSeq" id="XP_040630345.1">
    <property type="nucleotide sequence ID" value="XM_040768117.1"/>
</dbReference>
<name>M5FZJ1_DACPD</name>
<gene>
    <name evidence="2" type="ORF">DACRYDRAFT_105613</name>
</gene>
<dbReference type="EMBL" id="JH795859">
    <property type="protein sequence ID" value="EJU03451.1"/>
    <property type="molecule type" value="Genomic_DNA"/>
</dbReference>
<feature type="compositionally biased region" description="Basic and acidic residues" evidence="1">
    <location>
        <begin position="366"/>
        <end position="378"/>
    </location>
</feature>
<evidence type="ECO:0008006" key="4">
    <source>
        <dbReference type="Google" id="ProtNLM"/>
    </source>
</evidence>
<evidence type="ECO:0000313" key="3">
    <source>
        <dbReference type="Proteomes" id="UP000030653"/>
    </source>
</evidence>
<reference evidence="2 3" key="1">
    <citation type="journal article" date="2012" name="Science">
        <title>The Paleozoic origin of enzymatic lignin decomposition reconstructed from 31 fungal genomes.</title>
        <authorList>
            <person name="Floudas D."/>
            <person name="Binder M."/>
            <person name="Riley R."/>
            <person name="Barry K."/>
            <person name="Blanchette R.A."/>
            <person name="Henrissat B."/>
            <person name="Martinez A.T."/>
            <person name="Otillar R."/>
            <person name="Spatafora J.W."/>
            <person name="Yadav J.S."/>
            <person name="Aerts A."/>
            <person name="Benoit I."/>
            <person name="Boyd A."/>
            <person name="Carlson A."/>
            <person name="Copeland A."/>
            <person name="Coutinho P.M."/>
            <person name="de Vries R.P."/>
            <person name="Ferreira P."/>
            <person name="Findley K."/>
            <person name="Foster B."/>
            <person name="Gaskell J."/>
            <person name="Glotzer D."/>
            <person name="Gorecki P."/>
            <person name="Heitman J."/>
            <person name="Hesse C."/>
            <person name="Hori C."/>
            <person name="Igarashi K."/>
            <person name="Jurgens J.A."/>
            <person name="Kallen N."/>
            <person name="Kersten P."/>
            <person name="Kohler A."/>
            <person name="Kuees U."/>
            <person name="Kumar T.K.A."/>
            <person name="Kuo A."/>
            <person name="LaButti K."/>
            <person name="Larrondo L.F."/>
            <person name="Lindquist E."/>
            <person name="Ling A."/>
            <person name="Lombard V."/>
            <person name="Lucas S."/>
            <person name="Lundell T."/>
            <person name="Martin R."/>
            <person name="McLaughlin D.J."/>
            <person name="Morgenstern I."/>
            <person name="Morin E."/>
            <person name="Murat C."/>
            <person name="Nagy L.G."/>
            <person name="Nolan M."/>
            <person name="Ohm R.A."/>
            <person name="Patyshakuliyeva A."/>
            <person name="Rokas A."/>
            <person name="Ruiz-Duenas F.J."/>
            <person name="Sabat G."/>
            <person name="Salamov A."/>
            <person name="Samejima M."/>
            <person name="Schmutz J."/>
            <person name="Slot J.C."/>
            <person name="St John F."/>
            <person name="Stenlid J."/>
            <person name="Sun H."/>
            <person name="Sun S."/>
            <person name="Syed K."/>
            <person name="Tsang A."/>
            <person name="Wiebenga A."/>
            <person name="Young D."/>
            <person name="Pisabarro A."/>
            <person name="Eastwood D.C."/>
            <person name="Martin F."/>
            <person name="Cullen D."/>
            <person name="Grigoriev I.V."/>
            <person name="Hibbett D.S."/>
        </authorList>
    </citation>
    <scope>NUCLEOTIDE SEQUENCE [LARGE SCALE GENOMIC DNA]</scope>
    <source>
        <strain evidence="2 3">DJM-731 SS1</strain>
    </source>
</reference>
<dbReference type="OMA" id="REGMPYK"/>
<feature type="region of interest" description="Disordered" evidence="1">
    <location>
        <begin position="557"/>
        <end position="599"/>
    </location>
</feature>
<dbReference type="AlphaFoldDB" id="M5FZJ1"/>
<feature type="compositionally biased region" description="Basic and acidic residues" evidence="1">
    <location>
        <begin position="445"/>
        <end position="463"/>
    </location>
</feature>
<sequence length="891" mass="95951">MDWLDNLKRAEIVRLCKQHGVKVQGKNTDLVAKLRPLVVGPQEMQEVQDQDQEWEVLDGDSPSLPRARTIEVLPTLFTGTQTTTLIPKSSSLGTGILKLAMGIKRGSGRSTHAELADFKPSLPNDSLETLLLPRAPDAQSINTNTNIDGSMMQVDELGPLPAPQFANTDSPAQTIRLVSSQRAQDSPAREDQSHQLLSSMFPVLPETLREEVDDVPRMYPPLDPELPGAFPAHADQHSVFPSPRRLHKPTDPLPSPYKPGQGYTPPPAPAQEASTPFQYIFGSPQRGVSKAEFTKVTRNVLDELNKRVVAAGGKAVPTKSFGGDWESIAAVESAGQEEQSKKTRFEKSHQKGFNLMDSIATHYAARRPESRVGVREEQPQAQKKRKSTHPISAPSRAPTGSTTAGAAKRSEDGEEDEGAQRAKRRKMQEGTSEAPTAVPGGKAEVWVRVRDTPAQRRKLDSALRRRSLTRRPSLPRLPVDLLSTTGGGTGTTAGTGTATTAAPGKPTFLGRTANAFKGVFSTGPVSTVAGTTVKAGMKVMPVPPAPRMLNLLEVPVSATSGSGGSAQGGDKHGHPSKQEKKHEPKNVLPPTALPVPVPNVTKKGYAGLSAAQGRPLAVAGRTPSASRADTRRTASNSSTNSTGATKQRIPSGPVRKVPPTFHDKGDKENMPFFPATQVAKNDAFRAHAAMKEIQMNKGEREPPLTAKKSTLHAPTISSLARMQATLRPEEPFSPFRPPTEAQAFPTPKTGVPRTPLTIRSKRGLPTASVPRPGSLRFSSPLKPFFHHLSPAKPSPSKTGLKRKPRISRAHVISKLNERRNAAAAVGTPSPRKHSLATRTSSRRSLGLKAAAGLARPNMELQRRAKQSEIARRKSIRALNSPVKRQEIGIAL</sequence>
<feature type="compositionally biased region" description="Basic and acidic residues" evidence="1">
    <location>
        <begin position="338"/>
        <end position="349"/>
    </location>
</feature>